<evidence type="ECO:0000313" key="2">
    <source>
        <dbReference type="Proteomes" id="UP001187192"/>
    </source>
</evidence>
<gene>
    <name evidence="1" type="ORF">TIFTF001_019887</name>
</gene>
<comment type="caution">
    <text evidence="1">The sequence shown here is derived from an EMBL/GenBank/DDBJ whole genome shotgun (WGS) entry which is preliminary data.</text>
</comment>
<accession>A0AA88AR14</accession>
<evidence type="ECO:0000313" key="1">
    <source>
        <dbReference type="EMBL" id="GMN50728.1"/>
    </source>
</evidence>
<dbReference type="EMBL" id="BTGU01000035">
    <property type="protein sequence ID" value="GMN50728.1"/>
    <property type="molecule type" value="Genomic_DNA"/>
</dbReference>
<sequence>MNQRDGSRHVGDGLREDKMHLGVWRGAHLPRDLIIVVIFSDGGDNGKMFDSLECLLAISCSSASGPVLQVIANSPEDVAISIVNYKRNLRRQIKQAMVAISGDELSRRWRRLVKLRAISGDLTMSVAAIWN</sequence>
<proteinExistence type="predicted"/>
<keyword evidence="2" id="KW-1185">Reference proteome</keyword>
<protein>
    <submittedName>
        <fullName evidence="1">Uncharacterized protein</fullName>
    </submittedName>
</protein>
<dbReference type="AlphaFoldDB" id="A0AA88AR14"/>
<organism evidence="1 2">
    <name type="scientific">Ficus carica</name>
    <name type="common">Common fig</name>
    <dbReference type="NCBI Taxonomy" id="3494"/>
    <lineage>
        <taxon>Eukaryota</taxon>
        <taxon>Viridiplantae</taxon>
        <taxon>Streptophyta</taxon>
        <taxon>Embryophyta</taxon>
        <taxon>Tracheophyta</taxon>
        <taxon>Spermatophyta</taxon>
        <taxon>Magnoliopsida</taxon>
        <taxon>eudicotyledons</taxon>
        <taxon>Gunneridae</taxon>
        <taxon>Pentapetalae</taxon>
        <taxon>rosids</taxon>
        <taxon>fabids</taxon>
        <taxon>Rosales</taxon>
        <taxon>Moraceae</taxon>
        <taxon>Ficeae</taxon>
        <taxon>Ficus</taxon>
    </lineage>
</organism>
<dbReference type="Proteomes" id="UP001187192">
    <property type="component" value="Unassembled WGS sequence"/>
</dbReference>
<name>A0AA88AR14_FICCA</name>
<reference evidence="1" key="1">
    <citation type="submission" date="2023-07" db="EMBL/GenBank/DDBJ databases">
        <title>draft genome sequence of fig (Ficus carica).</title>
        <authorList>
            <person name="Takahashi T."/>
            <person name="Nishimura K."/>
        </authorList>
    </citation>
    <scope>NUCLEOTIDE SEQUENCE</scope>
</reference>